<evidence type="ECO:0000313" key="3">
    <source>
        <dbReference type="Proteomes" id="UP000240010"/>
    </source>
</evidence>
<sequence>MFYWIYDISNEYLAGLVCLVCLGYTWLGLLVLRPWIRKWLGPEPGENEFVSYFLSAYGVFYGLMLGLVAVATYQDYRDVDSSVASEVSSLAAIYRDISSYPEPVRSNYQNHIREYVRYVIEEEWPAHQRGIIPAGGTTRITNFQLDLFAFQPKTKAEEIVHVEAIRQFNVFIEAQSARMQSVTTGLPEILWYVVAIGAALNLALIWMFSINRFSVHLVLSGILSVFVGLMLFFIASMDNPFRGAVSITPEAYQMVQKRLMIPQ</sequence>
<keyword evidence="1" id="KW-0812">Transmembrane</keyword>
<organism evidence="2 3">
    <name type="scientific">Methylobacter tundripaludum</name>
    <dbReference type="NCBI Taxonomy" id="173365"/>
    <lineage>
        <taxon>Bacteria</taxon>
        <taxon>Pseudomonadati</taxon>
        <taxon>Pseudomonadota</taxon>
        <taxon>Gammaproteobacteria</taxon>
        <taxon>Methylococcales</taxon>
        <taxon>Methylococcaceae</taxon>
        <taxon>Methylobacter</taxon>
    </lineage>
</organism>
<keyword evidence="1" id="KW-0472">Membrane</keyword>
<dbReference type="AlphaFoldDB" id="A0A2S6H9U3"/>
<protein>
    <submittedName>
        <fullName evidence="2">Uncharacterized protein DUF4239</fullName>
    </submittedName>
</protein>
<feature type="transmembrane region" description="Helical" evidence="1">
    <location>
        <begin position="12"/>
        <end position="32"/>
    </location>
</feature>
<name>A0A2S6H9U3_9GAMM</name>
<evidence type="ECO:0000313" key="2">
    <source>
        <dbReference type="EMBL" id="PPK74247.1"/>
    </source>
</evidence>
<dbReference type="Pfam" id="PF14023">
    <property type="entry name" value="Bestrophin-like"/>
    <property type="match status" value="1"/>
</dbReference>
<dbReference type="InterPro" id="IPR025333">
    <property type="entry name" value="DUF4239"/>
</dbReference>
<dbReference type="Proteomes" id="UP000240010">
    <property type="component" value="Unassembled WGS sequence"/>
</dbReference>
<evidence type="ECO:0000256" key="1">
    <source>
        <dbReference type="SAM" id="Phobius"/>
    </source>
</evidence>
<keyword evidence="1" id="KW-1133">Transmembrane helix</keyword>
<comment type="caution">
    <text evidence="2">The sequence shown here is derived from an EMBL/GenBank/DDBJ whole genome shotgun (WGS) entry which is preliminary data.</text>
</comment>
<feature type="transmembrane region" description="Helical" evidence="1">
    <location>
        <begin position="52"/>
        <end position="73"/>
    </location>
</feature>
<gene>
    <name evidence="2" type="ORF">B0F87_11042</name>
</gene>
<proteinExistence type="predicted"/>
<accession>A0A2S6H9U3</accession>
<dbReference type="RefSeq" id="WP_104429886.1">
    <property type="nucleotide sequence ID" value="NZ_PTIZ01000010.1"/>
</dbReference>
<feature type="transmembrane region" description="Helical" evidence="1">
    <location>
        <begin position="215"/>
        <end position="235"/>
    </location>
</feature>
<feature type="transmembrane region" description="Helical" evidence="1">
    <location>
        <begin position="189"/>
        <end position="209"/>
    </location>
</feature>
<dbReference type="EMBL" id="PTIZ01000010">
    <property type="protein sequence ID" value="PPK74247.1"/>
    <property type="molecule type" value="Genomic_DNA"/>
</dbReference>
<reference evidence="2 3" key="1">
    <citation type="submission" date="2018-02" db="EMBL/GenBank/DDBJ databases">
        <title>Subsurface microbial communities from deep shales in Ohio and West Virginia, USA.</title>
        <authorList>
            <person name="Wrighton K."/>
        </authorList>
    </citation>
    <scope>NUCLEOTIDE SEQUENCE [LARGE SCALE GENOMIC DNA]</scope>
    <source>
        <strain evidence="2 3">OWC-DMM</strain>
    </source>
</reference>